<dbReference type="PROSITE" id="PS50297">
    <property type="entry name" value="ANK_REP_REGION"/>
    <property type="match status" value="1"/>
</dbReference>
<accession>A0A7S7LHV2</accession>
<dbReference type="InterPro" id="IPR002110">
    <property type="entry name" value="Ankyrin_rpt"/>
</dbReference>
<evidence type="ECO:0000256" key="3">
    <source>
        <dbReference type="PROSITE-ProRule" id="PRU00023"/>
    </source>
</evidence>
<dbReference type="InterPro" id="IPR036770">
    <property type="entry name" value="Ankyrin_rpt-contain_sf"/>
</dbReference>
<feature type="transmembrane region" description="Helical" evidence="5">
    <location>
        <begin position="2061"/>
        <end position="2080"/>
    </location>
</feature>
<dbReference type="PANTHER" id="PTHR24198">
    <property type="entry name" value="ANKYRIN REPEAT AND PROTEIN KINASE DOMAIN-CONTAINING PROTEIN"/>
    <property type="match status" value="1"/>
</dbReference>
<evidence type="ECO:0000313" key="7">
    <source>
        <dbReference type="Proteomes" id="UP000593906"/>
    </source>
</evidence>
<proteinExistence type="predicted"/>
<name>A0A7S7LHV2_CRYPV</name>
<evidence type="ECO:0000256" key="4">
    <source>
        <dbReference type="SAM" id="MobiDB-lite"/>
    </source>
</evidence>
<evidence type="ECO:0000313" key="6">
    <source>
        <dbReference type="EMBL" id="QOY42051.1"/>
    </source>
</evidence>
<dbReference type="SUPFAM" id="SSF48403">
    <property type="entry name" value="Ankyrin repeat"/>
    <property type="match status" value="1"/>
</dbReference>
<feature type="transmembrane region" description="Helical" evidence="5">
    <location>
        <begin position="1426"/>
        <end position="1444"/>
    </location>
</feature>
<feature type="region of interest" description="Disordered" evidence="4">
    <location>
        <begin position="1893"/>
        <end position="1917"/>
    </location>
</feature>
<feature type="transmembrane region" description="Helical" evidence="5">
    <location>
        <begin position="1708"/>
        <end position="1729"/>
    </location>
</feature>
<dbReference type="Proteomes" id="UP000593906">
    <property type="component" value="Chromosome 4"/>
</dbReference>
<evidence type="ECO:0000256" key="1">
    <source>
        <dbReference type="ARBA" id="ARBA00022737"/>
    </source>
</evidence>
<feature type="compositionally biased region" description="Low complexity" evidence="4">
    <location>
        <begin position="1121"/>
        <end position="1158"/>
    </location>
</feature>
<keyword evidence="5" id="KW-1133">Transmembrane helix</keyword>
<evidence type="ECO:0000256" key="2">
    <source>
        <dbReference type="ARBA" id="ARBA00023043"/>
    </source>
</evidence>
<feature type="transmembrane region" description="Helical" evidence="5">
    <location>
        <begin position="1579"/>
        <end position="1597"/>
    </location>
</feature>
<dbReference type="Pfam" id="PF12796">
    <property type="entry name" value="Ank_2"/>
    <property type="match status" value="1"/>
</dbReference>
<dbReference type="SMART" id="SM00248">
    <property type="entry name" value="ANK"/>
    <property type="match status" value="6"/>
</dbReference>
<feature type="transmembrane region" description="Helical" evidence="5">
    <location>
        <begin position="21"/>
        <end position="38"/>
    </location>
</feature>
<dbReference type="PROSITE" id="PS50088">
    <property type="entry name" value="ANK_REPEAT"/>
    <property type="match status" value="1"/>
</dbReference>
<keyword evidence="2 3" id="KW-0040">ANK repeat</keyword>
<feature type="transmembrane region" description="Helical" evidence="5">
    <location>
        <begin position="1804"/>
        <end position="1825"/>
    </location>
</feature>
<sequence>MKNTQNKTKNVFLRNNESKRINFTILICFLILSFLEALKSIQFVERSEIRGPIANCNNVHDNYYYKRAGLEQLSEDKLYKDNKILGGEEMMFPEFINELVELPEVTKNLLLTGKLDDTEDFFESLVYFENDHEDISDNKLYSAINHDGSMLFSFNARIRKNAIIPIYYKRPVQKVPLEEKLTYYIHPLYLIADFLETDMSSRAILDIIEPLMLNITTYNTEYKKRNLIYCKKLNNIKSKVLDTEGGYHILYNLIRRKRSGSLHILKKLIEYGLDIHIFEKFPQLFTLAVSKSNHSIVKFILAEISNVNDTSKNDPNTPEDFDTYSYSSSGFNITNISSSDLNHSTLSFPKFSNSTTLPSSPSSSLSYFNSSRSTIYSNCSNKKKDLDLDFLNQLQNDGSSTYTQLPKSQSTQSDSHFPELLTHNLECDQKKLVNMVDNYNHTSLFYAVENNDLEMAEILISNGACVNTWDPRTGLNPLMIALENHNGAMLSLIMDNGGDPLRISPISGLDVMDLAIRENDGKMIERIVNHANYDINTSDNDIRSIILEYVTFQDKSDLKLIGKTFKKQFNRDHFFKQLKDYEKEARHVLDIVKIRISDSILNRLLKMESKKKVAMICQVTDEEGRGAFWWSAYYGNIKQIQIILDFYSRAIRNRWLGYQNCNPHRDDRYGIYPLNLIIKKAQRIPKKLIIDMLQFKDPKTNSPLILQILAKSKQPLRALKSIIHTLKEKFNISYSFINIWSNRSSMTDPIYYAVSRKLSTRIIYYLLEIAVKYSEETMGSTSIWRRRVMNSVHILKNVKNVDITSMLQLNENQFSHFEHQDGNLFGNDLNDDIVLSLKLKKKKLIRDLSNRTEKKILREPKEFFANSGTGTKNFFDNKWRTNINFLLQNEESQNRTPSNTIPPEDLPLTILPPRLRSIFSINYVKVDDSPESIAKIVIGRGPSHKSIENIRKLLEYAVGLDSDNSHSSFKYNSNNSLALNTELFSKNRNLMENSICNDPFNSKNRDYKAYRDSLKYTRNCRNNCKYCKRNSNSHIENHSFNNMMNFHDTIYQELNDKSSNSRLYKTSNFKTKSSPDIYDQYADESARYFSNPGVSRDLFNEPFEGRSYLHENPQFFRYSTSHPNQQQCNPSSSSSNLQPNSNPSGFNSGSSPSSLPTSSYAHPSIIPSHFLYPFGEASTDAIYSIVKLRPDTIGEILTRVSYKSPSDAIHVLALLDALPSDFPPFDEHAYSPLQRAATILYKYKGQRDTLPVLHALLSSRFVKLFSAEQLMESLNLLALIDYKPSSILELFGGLPSYCLYYGTQSGNVRHYYSKSGYWEMNFSSNKKDTIDEDNLGSSVGIDDKKNIFGFKEDFGNSESENYHFWNSNNNYDNMYNVENEKGQMEFIESFGTSKTNEGCPIKLSLIEKLREISNLPWENKLTKSDIVFVILCFVTALTLFSIYCNSNLSFYSICNPAKNKLIKYSSQINQETVLSDLGCNFTMDFGLVFMLNIPFPSKNNIKLGLLNSIKACFLINKVSEFPVRKYRSNHENLYESFQYSLISLIIKFSKAFNFIKLISILTFFIWIVISQIYEEIVCFVLLTCIAIIIYTFHGFRIDENMYDQLNSCFKCNNSLLLPEIMILYEQTNAQVIKTAKRAIYLHSNLRNATLSQTTDMKDISSKQIKKLLVSRNNLSPENTYTEIPEIGFLEISKLCYNNVEKTFKCYRLLFIVQVICLIFSFLITMKLPFNCYSSPEFSISRDWKYSSADLTFIFGNINSCRKLYQFQYPHLFQFTRFYPLTVSFLHFTAFIYYWQLLSMISSPIISVILALYHFHSLSSIFNSALSTPLSILLPNAKNSKILISQSYSSKEVSRANSIGTPLFSGEKKQSRDKKSTNKSFIIDDKNSILSSNGNNSPSAYLTKNSSNNSLKTQSNPNIRLQSVGEIAYGGPLEISNANIQTGNNKTTQVTDSFSLNPPQNTLNLLQPSNSTTPVNSINSKSPEIRLSNFLKLNHYSTEIQYQDFEHFEINYSKANLCNIESNSETSYYQVLEAQIYPFFIWADSRRTSHRICKYFWKPIDLFRDVLAIVTISFVLVYCYVEINSLPIKTIRLWNVVPISTLLLSASLLYIMHIMVEIHILTIEFWQWVPDVYDILPICSNLLNSVETTMRLLPFLTSPFYILNTPVKLPLLFGSILMFVLLINVNFS</sequence>
<dbReference type="EMBL" id="CP044419">
    <property type="protein sequence ID" value="QOY42051.1"/>
    <property type="molecule type" value="Genomic_DNA"/>
</dbReference>
<evidence type="ECO:0000256" key="5">
    <source>
        <dbReference type="SAM" id="Phobius"/>
    </source>
</evidence>
<dbReference type="PANTHER" id="PTHR24198:SF165">
    <property type="entry name" value="ANKYRIN REPEAT-CONTAINING PROTEIN-RELATED"/>
    <property type="match status" value="1"/>
</dbReference>
<organism evidence="6 7">
    <name type="scientific">Cryptosporidium parvum</name>
    <dbReference type="NCBI Taxonomy" id="5807"/>
    <lineage>
        <taxon>Eukaryota</taxon>
        <taxon>Sar</taxon>
        <taxon>Alveolata</taxon>
        <taxon>Apicomplexa</taxon>
        <taxon>Conoidasida</taxon>
        <taxon>Coccidia</taxon>
        <taxon>Eucoccidiorida</taxon>
        <taxon>Eimeriorina</taxon>
        <taxon>Cryptosporidiidae</taxon>
        <taxon>Cryptosporidium</taxon>
    </lineage>
</organism>
<feature type="region of interest" description="Disordered" evidence="4">
    <location>
        <begin position="1118"/>
        <end position="1158"/>
    </location>
</feature>
<keyword evidence="5" id="KW-0812">Transmembrane</keyword>
<feature type="repeat" description="ANK" evidence="3">
    <location>
        <begin position="439"/>
        <end position="471"/>
    </location>
</feature>
<keyword evidence="1" id="KW-0677">Repeat</keyword>
<reference evidence="6 7" key="1">
    <citation type="submission" date="2019-09" db="EMBL/GenBank/DDBJ databases">
        <title>Consistent, comparative and evidence-based genome assembly and annotation for Cryptosporidium parvum, C. hominis and C. tyzzeri.</title>
        <authorList>
            <person name="Baptista R.P."/>
            <person name="Li Y."/>
            <person name="Sateriale A."/>
            <person name="Ansell B."/>
            <person name="Jex A."/>
            <person name="Sanders M."/>
            <person name="Brooks K."/>
            <person name="Tracey A."/>
            <person name="Berriman M."/>
            <person name="Striepen B."/>
            <person name="Cotton J.A."/>
            <person name="Kissinger J.C."/>
        </authorList>
    </citation>
    <scope>NUCLEOTIDE SEQUENCE [LARGE SCALE GENOMIC DNA]</scope>
    <source>
        <strain evidence="6 7">IOWA-ATCC</strain>
    </source>
</reference>
<dbReference type="VEuPathDB" id="CryptoDB:CPATCC_0018740"/>
<protein>
    <submittedName>
        <fullName evidence="6">Uncharacterized protein</fullName>
    </submittedName>
</protein>
<feature type="transmembrane region" description="Helical" evidence="5">
    <location>
        <begin position="1777"/>
        <end position="1797"/>
    </location>
</feature>
<gene>
    <name evidence="6" type="ORF">CPATCC_001649</name>
</gene>
<feature type="transmembrane region" description="Helical" evidence="5">
    <location>
        <begin position="2168"/>
        <end position="2186"/>
    </location>
</feature>
<feature type="transmembrane region" description="Helical" evidence="5">
    <location>
        <begin position="2092"/>
        <end position="2115"/>
    </location>
</feature>
<dbReference type="OMA" id="WRINEVI"/>
<dbReference type="Gene3D" id="1.25.40.20">
    <property type="entry name" value="Ankyrin repeat-containing domain"/>
    <property type="match status" value="1"/>
</dbReference>
<keyword evidence="5" id="KW-0472">Membrane</keyword>
<feature type="transmembrane region" description="Helical" evidence="5">
    <location>
        <begin position="1554"/>
        <end position="1573"/>
    </location>
</feature>